<evidence type="ECO:0000313" key="2">
    <source>
        <dbReference type="EMBL" id="MEI4279119.1"/>
    </source>
</evidence>
<gene>
    <name evidence="2" type="ORF">UXQ13_11650</name>
</gene>
<evidence type="ECO:0000313" key="3">
    <source>
        <dbReference type="Proteomes" id="UP001373496"/>
    </source>
</evidence>
<dbReference type="EMBL" id="JBAPLV010000011">
    <property type="protein sequence ID" value="MEI4279119.1"/>
    <property type="molecule type" value="Genomic_DNA"/>
</dbReference>
<proteinExistence type="predicted"/>
<dbReference type="Proteomes" id="UP001373496">
    <property type="component" value="Unassembled WGS sequence"/>
</dbReference>
<keyword evidence="1" id="KW-0812">Transmembrane</keyword>
<organism evidence="2 3">
    <name type="scientific">Klenkia terrae</name>
    <dbReference type="NCBI Taxonomy" id="1052259"/>
    <lineage>
        <taxon>Bacteria</taxon>
        <taxon>Bacillati</taxon>
        <taxon>Actinomycetota</taxon>
        <taxon>Actinomycetes</taxon>
        <taxon>Geodermatophilales</taxon>
        <taxon>Geodermatophilaceae</taxon>
        <taxon>Klenkia</taxon>
    </lineage>
</organism>
<evidence type="ECO:0000256" key="1">
    <source>
        <dbReference type="SAM" id="Phobius"/>
    </source>
</evidence>
<sequence length="610" mass="64665">MLSIGEAFDTSTGVVVVPTVVFLHGVGDGDPSAGWFGHMNAGLEAVGYDAVDKGQTIAPRYSSILEMDGVSASVPARTYQPDDEDERRRLYERQQVSLGRLIGQDDRVEPGGLANVPALIVDLIHDAATLVDPGLMKQVTRYLKNEGVRGAILRNVLEQLPVEGSIVLVGHSLGSVVAIDLLDHLPAQVHVRRLITVGSPAGSPFLHEKTDRLLKRFPYGTVRDWANLYGRLDPITAGRGLGGTFPAAQDFPLAVGVSHGAEFYLQHSHVATLLGEAVFGSQSRELVPVERAIDLPESVPEQMAVFALSFAHHVRRNITDQAVARRYALALEIVQEEMSNRLRTMFAAEGRLATPAVLALTDGKAPRVQRDWELDQVIEPMVLSALSNLVQPYDIDPGKAPMAALRDMAIEVGIQPESGETIAACISEVRDALVKSSGIPWGRILIGAAGVALVAAGPLGVALAAPAGAFGAAAFTGALAAFGPGGMVGGMALLGTMTSAGSAAAAAAASAPSAADASLDQIVVDVLVKVSAARARQKLDLTPEEQVWFHVVALETEVAAERNRLTSLSDKKSLRIADLDKKLEVLRRLLSWMLENGLAPRMLDAEVVAP</sequence>
<dbReference type="InterPro" id="IPR029058">
    <property type="entry name" value="AB_hydrolase_fold"/>
</dbReference>
<keyword evidence="3" id="KW-1185">Reference proteome</keyword>
<protein>
    <submittedName>
        <fullName evidence="2">GPI inositol-deacylase</fullName>
    </submittedName>
</protein>
<dbReference type="Gene3D" id="3.40.50.1820">
    <property type="entry name" value="alpha/beta hydrolase"/>
    <property type="match status" value="1"/>
</dbReference>
<feature type="transmembrane region" description="Helical" evidence="1">
    <location>
        <begin position="470"/>
        <end position="494"/>
    </location>
</feature>
<name>A0ABU8E8D8_9ACTN</name>
<accession>A0ABU8E8D8</accession>
<keyword evidence="1" id="KW-0472">Membrane</keyword>
<comment type="caution">
    <text evidence="2">The sequence shown here is derived from an EMBL/GenBank/DDBJ whole genome shotgun (WGS) entry which is preliminary data.</text>
</comment>
<dbReference type="SUPFAM" id="SSF53474">
    <property type="entry name" value="alpha/beta-Hydrolases"/>
    <property type="match status" value="1"/>
</dbReference>
<feature type="transmembrane region" description="Helical" evidence="1">
    <location>
        <begin position="444"/>
        <end position="464"/>
    </location>
</feature>
<dbReference type="RefSeq" id="WP_225235188.1">
    <property type="nucleotide sequence ID" value="NZ_JBAPLV010000011.1"/>
</dbReference>
<reference evidence="2 3" key="1">
    <citation type="submission" date="2024-03" db="EMBL/GenBank/DDBJ databases">
        <title>Draft genome sequence of Klenkia terrae.</title>
        <authorList>
            <person name="Duangmal K."/>
            <person name="Chantavorakit T."/>
        </authorList>
    </citation>
    <scope>NUCLEOTIDE SEQUENCE [LARGE SCALE GENOMIC DNA]</scope>
    <source>
        <strain evidence="2 3">JCM 17786</strain>
    </source>
</reference>
<keyword evidence="1" id="KW-1133">Transmembrane helix</keyword>